<comment type="cofactor">
    <cofactor evidence="1">
        <name>Mn(2+)</name>
        <dbReference type="ChEBI" id="CHEBI:29035"/>
    </cofactor>
</comment>
<evidence type="ECO:0000313" key="21">
    <source>
        <dbReference type="EMBL" id="UBJ25962.1"/>
    </source>
</evidence>
<dbReference type="GO" id="GO:0003723">
    <property type="term" value="F:RNA binding"/>
    <property type="evidence" value="ECO:0007669"/>
    <property type="project" value="InterPro"/>
</dbReference>
<keyword evidence="5" id="KW-1048">Host nucleus</keyword>
<dbReference type="InterPro" id="IPR000605">
    <property type="entry name" value="Helicase_SF3_ssDNA/RNA_vir"/>
</dbReference>
<dbReference type="GO" id="GO:0016779">
    <property type="term" value="F:nucleotidyltransferase activity"/>
    <property type="evidence" value="ECO:0007669"/>
    <property type="project" value="UniProtKB-KW"/>
</dbReference>
<evidence type="ECO:0000256" key="3">
    <source>
        <dbReference type="ARBA" id="ARBA00008545"/>
    </source>
</evidence>
<dbReference type="EMBL" id="MZ556222">
    <property type="protein sequence ID" value="UBJ25962.1"/>
    <property type="molecule type" value="Genomic_DNA"/>
</dbReference>
<keyword evidence="10" id="KW-0479">Metal-binding</keyword>
<organism evidence="21">
    <name type="scientific">Sichuan rat gut-associated circular DNA virus 3</name>
    <dbReference type="NCBI Taxonomy" id="2863988"/>
    <lineage>
        <taxon>Viruses</taxon>
        <taxon>Monodnaviria</taxon>
        <taxon>Shotokuvirae</taxon>
        <taxon>Cressdnaviricota</taxon>
    </lineage>
</organism>
<evidence type="ECO:0000256" key="18">
    <source>
        <dbReference type="ARBA" id="ARBA00032243"/>
    </source>
</evidence>
<keyword evidence="9" id="KW-0540">Nuclease</keyword>
<keyword evidence="12" id="KW-0255">Endonuclease</keyword>
<dbReference type="GO" id="GO:0004519">
    <property type="term" value="F:endonuclease activity"/>
    <property type="evidence" value="ECO:0007669"/>
    <property type="project" value="UniProtKB-KW"/>
</dbReference>
<dbReference type="GO" id="GO:0003677">
    <property type="term" value="F:DNA binding"/>
    <property type="evidence" value="ECO:0007669"/>
    <property type="project" value="UniProtKB-KW"/>
</dbReference>
<dbReference type="GO" id="GO:0046872">
    <property type="term" value="F:metal ion binding"/>
    <property type="evidence" value="ECO:0007669"/>
    <property type="project" value="UniProtKB-KW"/>
</dbReference>
<keyword evidence="15" id="KW-0238">DNA-binding</keyword>
<dbReference type="Pfam" id="PF00910">
    <property type="entry name" value="RNA_helicase"/>
    <property type="match status" value="1"/>
</dbReference>
<evidence type="ECO:0000256" key="4">
    <source>
        <dbReference type="ARBA" id="ARBA00014531"/>
    </source>
</evidence>
<evidence type="ECO:0000256" key="11">
    <source>
        <dbReference type="ARBA" id="ARBA00022741"/>
    </source>
</evidence>
<keyword evidence="6" id="KW-0808">Transferase</keyword>
<evidence type="ECO:0000256" key="5">
    <source>
        <dbReference type="ARBA" id="ARBA00022562"/>
    </source>
</evidence>
<keyword evidence="13" id="KW-0378">Hydrolase</keyword>
<protein>
    <recommendedName>
        <fullName evidence="4">Replication-associated protein</fullName>
    </recommendedName>
    <alternativeName>
        <fullName evidence="17">ATP-dependent helicase Rep</fullName>
    </alternativeName>
    <alternativeName>
        <fullName evidence="18">RepP</fullName>
    </alternativeName>
</protein>
<dbReference type="GO" id="GO:0003724">
    <property type="term" value="F:RNA helicase activity"/>
    <property type="evidence" value="ECO:0007669"/>
    <property type="project" value="InterPro"/>
</dbReference>
<evidence type="ECO:0000256" key="16">
    <source>
        <dbReference type="ARBA" id="ARBA00023268"/>
    </source>
</evidence>
<comment type="subcellular location">
    <subcellularLocation>
        <location evidence="2">Host nucleus</location>
    </subcellularLocation>
</comment>
<evidence type="ECO:0000256" key="17">
    <source>
        <dbReference type="ARBA" id="ARBA00030754"/>
    </source>
</evidence>
<evidence type="ECO:0000256" key="19">
    <source>
        <dbReference type="ARBA" id="ARBA00049360"/>
    </source>
</evidence>
<evidence type="ECO:0000256" key="6">
    <source>
        <dbReference type="ARBA" id="ARBA00022679"/>
    </source>
</evidence>
<keyword evidence="8" id="KW-0235">DNA replication</keyword>
<sequence length="332" mass="37462">MSSYNGKNWCGTVFDLEADAWLREGPEVWLKHLVDCGTCTYAVGQLEEAPDTGKQHIQCFLQLKKPARLSWLKRHVHETAHWEAMKGTAAEASEYCKKLDTRVLGPWEFGTITAKGKKMGLDDAVEMVRSGAPIHDIVEAFPAVWVHHGRGLMDVRQRLNLEADRRQIGPEGPEVWVLYGPSGTGKSRTVAHEWPDAFWKIPGEKWWDGYDGQETVVLDDFKSGELRLTDMQRLLDYNPLWVEVKGGAVPMKAKRYVITSNCHPSEWYPKADVHGTIMRRIHDFAEKYGRLLLVDKPITCLGDLQQGLGNTTPNPAAAQDDVDDAAWEALRD</sequence>
<dbReference type="Gene3D" id="3.40.1310.20">
    <property type="match status" value="1"/>
</dbReference>
<proteinExistence type="inferred from homology"/>
<accession>A0A8K1HIE0</accession>
<dbReference type="InterPro" id="IPR027417">
    <property type="entry name" value="P-loop_NTPase"/>
</dbReference>
<dbReference type="Pfam" id="PF02407">
    <property type="entry name" value="Viral_Rep"/>
    <property type="match status" value="1"/>
</dbReference>
<feature type="domain" description="CRESS-DNA virus Rep endonuclease" evidence="20">
    <location>
        <begin position="3"/>
        <end position="112"/>
    </location>
</feature>
<evidence type="ECO:0000256" key="12">
    <source>
        <dbReference type="ARBA" id="ARBA00022759"/>
    </source>
</evidence>
<keyword evidence="11" id="KW-0547">Nucleotide-binding</keyword>
<dbReference type="GO" id="GO:0016787">
    <property type="term" value="F:hydrolase activity"/>
    <property type="evidence" value="ECO:0007669"/>
    <property type="project" value="UniProtKB-KW"/>
</dbReference>
<evidence type="ECO:0000256" key="10">
    <source>
        <dbReference type="ARBA" id="ARBA00022723"/>
    </source>
</evidence>
<evidence type="ECO:0000256" key="9">
    <source>
        <dbReference type="ARBA" id="ARBA00022722"/>
    </source>
</evidence>
<keyword evidence="16" id="KW-0511">Multifunctional enzyme</keyword>
<keyword evidence="14" id="KW-0190">Covalent protein-DNA linkage</keyword>
<dbReference type="GO" id="GO:0042025">
    <property type="term" value="C:host cell nucleus"/>
    <property type="evidence" value="ECO:0007669"/>
    <property type="project" value="UniProtKB-SubCell"/>
</dbReference>
<dbReference type="PROSITE" id="PS52020">
    <property type="entry name" value="CRESS_DNA_REP"/>
    <property type="match status" value="1"/>
</dbReference>
<reference evidence="21" key="1">
    <citation type="submission" date="2021-07" db="EMBL/GenBank/DDBJ databases">
        <title>Communication and adaptive evolution of viruses within giant pandas and their associated organisms in a local ecological environment.</title>
        <authorList>
            <person name="Zhao M."/>
            <person name="Liu S."/>
            <person name="Zhang W."/>
        </authorList>
    </citation>
    <scope>NUCLEOTIDE SEQUENCE</scope>
    <source>
        <strain evidence="21">Mointe135flyc02-8</strain>
    </source>
</reference>
<dbReference type="InterPro" id="IPR049912">
    <property type="entry name" value="CRESS_DNA_REP"/>
</dbReference>
<evidence type="ECO:0000256" key="13">
    <source>
        <dbReference type="ARBA" id="ARBA00022801"/>
    </source>
</evidence>
<dbReference type="SUPFAM" id="SSF52540">
    <property type="entry name" value="P-loop containing nucleoside triphosphate hydrolases"/>
    <property type="match status" value="1"/>
</dbReference>
<comment type="catalytic activity">
    <reaction evidence="19">
        <text>ATP + H2O = ADP + phosphate + H(+)</text>
        <dbReference type="Rhea" id="RHEA:13065"/>
        <dbReference type="ChEBI" id="CHEBI:15377"/>
        <dbReference type="ChEBI" id="CHEBI:15378"/>
        <dbReference type="ChEBI" id="CHEBI:30616"/>
        <dbReference type="ChEBI" id="CHEBI:43474"/>
        <dbReference type="ChEBI" id="CHEBI:456216"/>
    </reaction>
</comment>
<name>A0A8K1HIE0_9VIRU</name>
<evidence type="ECO:0000256" key="14">
    <source>
        <dbReference type="ARBA" id="ARBA00023124"/>
    </source>
</evidence>
<dbReference type="GO" id="GO:0006260">
    <property type="term" value="P:DNA replication"/>
    <property type="evidence" value="ECO:0007669"/>
    <property type="project" value="UniProtKB-KW"/>
</dbReference>
<dbReference type="GO" id="GO:0000166">
    <property type="term" value="F:nucleotide binding"/>
    <property type="evidence" value="ECO:0007669"/>
    <property type="project" value="UniProtKB-KW"/>
</dbReference>
<evidence type="ECO:0000256" key="15">
    <source>
        <dbReference type="ARBA" id="ARBA00023125"/>
    </source>
</evidence>
<evidence type="ECO:0000256" key="7">
    <source>
        <dbReference type="ARBA" id="ARBA00022695"/>
    </source>
</evidence>
<evidence type="ECO:0000256" key="8">
    <source>
        <dbReference type="ARBA" id="ARBA00022705"/>
    </source>
</evidence>
<evidence type="ECO:0000259" key="20">
    <source>
        <dbReference type="PROSITE" id="PS52020"/>
    </source>
</evidence>
<comment type="similarity">
    <text evidence="3">Belongs to the nanoviruses/circoviruses replication-associated protein family.</text>
</comment>
<evidence type="ECO:0000256" key="2">
    <source>
        <dbReference type="ARBA" id="ARBA00004147"/>
    </source>
</evidence>
<keyword evidence="7" id="KW-0548">Nucleotidyltransferase</keyword>
<evidence type="ECO:0000256" key="1">
    <source>
        <dbReference type="ARBA" id="ARBA00001936"/>
    </source>
</evidence>